<reference evidence="1" key="1">
    <citation type="submission" date="2020-12" db="EMBL/GenBank/DDBJ databases">
        <title>Bacterial taxonomy.</title>
        <authorList>
            <person name="Pan X."/>
        </authorList>
    </citation>
    <scope>NUCLEOTIDE SEQUENCE</scope>
    <source>
        <strain evidence="1">M0105</strain>
    </source>
</reference>
<dbReference type="EMBL" id="JAEHHL010000005">
    <property type="protein sequence ID" value="MBK0399343.1"/>
    <property type="molecule type" value="Genomic_DNA"/>
</dbReference>
<protein>
    <submittedName>
        <fullName evidence="1">Uncharacterized protein</fullName>
    </submittedName>
</protein>
<name>A0A8J7SDN8_9RHOB</name>
<sequence>MAEATPPDSAGRIEALFTRSDGSFRFARWGRPLAPMVYGTNDEGIRIVEEALASLAGLTGLATAELDPELGANFLVFFCRDWDELTEVPNLAKLIPDLDRLVPTLSGAGANQYRIFGFDGTGAIRICITLIRYDDDLQQVSAQTLAVSQCLMGLLLWSDRAFAAESPIALIQDTGRCVVKPWFQALMRAAYDAAVPAASADAALALRLAARVMLIEQAEGSGAS</sequence>
<dbReference type="RefSeq" id="WP_200609535.1">
    <property type="nucleotide sequence ID" value="NZ_JAEHHL010000005.1"/>
</dbReference>
<proteinExistence type="predicted"/>
<comment type="caution">
    <text evidence="1">The sequence shown here is derived from an EMBL/GenBank/DDBJ whole genome shotgun (WGS) entry which is preliminary data.</text>
</comment>
<dbReference type="Proteomes" id="UP000655420">
    <property type="component" value="Unassembled WGS sequence"/>
</dbReference>
<organism evidence="1 2">
    <name type="scientific">Thermohalobaculum xanthum</name>
    <dbReference type="NCBI Taxonomy" id="2753746"/>
    <lineage>
        <taxon>Bacteria</taxon>
        <taxon>Pseudomonadati</taxon>
        <taxon>Pseudomonadota</taxon>
        <taxon>Alphaproteobacteria</taxon>
        <taxon>Rhodobacterales</taxon>
        <taxon>Paracoccaceae</taxon>
        <taxon>Thermohalobaculum</taxon>
    </lineage>
</organism>
<gene>
    <name evidence="1" type="ORF">H0I76_09090</name>
</gene>
<evidence type="ECO:0000313" key="1">
    <source>
        <dbReference type="EMBL" id="MBK0399343.1"/>
    </source>
</evidence>
<accession>A0A8J7SDN8</accession>
<keyword evidence="2" id="KW-1185">Reference proteome</keyword>
<dbReference type="AlphaFoldDB" id="A0A8J7SDN8"/>
<evidence type="ECO:0000313" key="2">
    <source>
        <dbReference type="Proteomes" id="UP000655420"/>
    </source>
</evidence>